<evidence type="ECO:0000313" key="2">
    <source>
        <dbReference type="Proteomes" id="UP001148629"/>
    </source>
</evidence>
<name>A0ACC1STW2_9HYPO</name>
<keyword evidence="2" id="KW-1185">Reference proteome</keyword>
<proteinExistence type="predicted"/>
<organism evidence="1 2">
    <name type="scientific">Fusarium decemcellulare</name>
    <dbReference type="NCBI Taxonomy" id="57161"/>
    <lineage>
        <taxon>Eukaryota</taxon>
        <taxon>Fungi</taxon>
        <taxon>Dikarya</taxon>
        <taxon>Ascomycota</taxon>
        <taxon>Pezizomycotina</taxon>
        <taxon>Sordariomycetes</taxon>
        <taxon>Hypocreomycetidae</taxon>
        <taxon>Hypocreales</taxon>
        <taxon>Nectriaceae</taxon>
        <taxon>Fusarium</taxon>
        <taxon>Fusarium decemcellulare species complex</taxon>
    </lineage>
</organism>
<evidence type="ECO:0000313" key="1">
    <source>
        <dbReference type="EMBL" id="KAJ3546152.1"/>
    </source>
</evidence>
<gene>
    <name evidence="1" type="ORF">NM208_g2137</name>
</gene>
<protein>
    <submittedName>
        <fullName evidence="1">Uncharacterized protein</fullName>
    </submittedName>
</protein>
<reference evidence="1" key="1">
    <citation type="submission" date="2022-08" db="EMBL/GenBank/DDBJ databases">
        <title>Genome Sequence of Fusarium decemcellulare.</title>
        <authorList>
            <person name="Buettner E."/>
        </authorList>
    </citation>
    <scope>NUCLEOTIDE SEQUENCE</scope>
    <source>
        <strain evidence="1">Babe19</strain>
    </source>
</reference>
<dbReference type="EMBL" id="JANRMS010000123">
    <property type="protein sequence ID" value="KAJ3546152.1"/>
    <property type="molecule type" value="Genomic_DNA"/>
</dbReference>
<dbReference type="Proteomes" id="UP001148629">
    <property type="component" value="Unassembled WGS sequence"/>
</dbReference>
<accession>A0ACC1STW2</accession>
<sequence>MEVFAAMVELIDENVGRVVDYLESTGELDNTFIFFMSDNGAEGAALEALPLMGGPRTFANVVETYYDNSTENIGDKTSFAWYGPRWACAAEAPSRGFKTWITEGGIRCPCLIRYPPFHSQDNVMTHRFSTVMDILPTILELAQIPHPGTSFRGRKVVEPRGKSWVSHLSSTDYNAPDSTIHGEEAHIHGWELFGQRAIREGKWKAVYMDKPRGKGDWELYDMEDDPAELKDLADTHQEVMNRLVEHWERYYAETGMIQTPQFNYTKA</sequence>
<comment type="caution">
    <text evidence="1">The sequence shown here is derived from an EMBL/GenBank/DDBJ whole genome shotgun (WGS) entry which is preliminary data.</text>
</comment>